<feature type="compositionally biased region" description="Polar residues" evidence="4">
    <location>
        <begin position="433"/>
        <end position="463"/>
    </location>
</feature>
<feature type="compositionally biased region" description="Basic and acidic residues" evidence="4">
    <location>
        <begin position="311"/>
        <end position="326"/>
    </location>
</feature>
<dbReference type="GO" id="GO:0004714">
    <property type="term" value="F:transmembrane receptor protein tyrosine kinase activity"/>
    <property type="evidence" value="ECO:0007669"/>
    <property type="project" value="UniProtKB-EC"/>
</dbReference>
<evidence type="ECO:0000256" key="2">
    <source>
        <dbReference type="ARBA" id="ARBA00051243"/>
    </source>
</evidence>
<reference evidence="6 7" key="1">
    <citation type="journal article" date="2017" name="Curr. Biol.">
        <title>Genome architecture and evolution of a unichromosomal asexual nematode.</title>
        <authorList>
            <person name="Fradin H."/>
            <person name="Zegar C."/>
            <person name="Gutwein M."/>
            <person name="Lucas J."/>
            <person name="Kovtun M."/>
            <person name="Corcoran D."/>
            <person name="Baugh L.R."/>
            <person name="Kiontke K."/>
            <person name="Gunsalus K."/>
            <person name="Fitch D.H."/>
            <person name="Piano F."/>
        </authorList>
    </citation>
    <scope>NUCLEOTIDE SEQUENCE [LARGE SCALE GENOMIC DNA]</scope>
    <source>
        <strain evidence="6">PF1309</strain>
    </source>
</reference>
<feature type="binding site" evidence="3">
    <location>
        <position position="531"/>
    </location>
    <ligand>
        <name>ATP</name>
        <dbReference type="ChEBI" id="CHEBI:30616"/>
    </ligand>
</feature>
<evidence type="ECO:0000256" key="3">
    <source>
        <dbReference type="PROSITE-ProRule" id="PRU10141"/>
    </source>
</evidence>
<dbReference type="Proteomes" id="UP000218231">
    <property type="component" value="Unassembled WGS sequence"/>
</dbReference>
<evidence type="ECO:0000259" key="5">
    <source>
        <dbReference type="PROSITE" id="PS50011"/>
    </source>
</evidence>
<dbReference type="CDD" id="cd00192">
    <property type="entry name" value="PTKc"/>
    <property type="match status" value="1"/>
</dbReference>
<dbReference type="PANTHER" id="PTHR24416">
    <property type="entry name" value="TYROSINE-PROTEIN KINASE RECEPTOR"/>
    <property type="match status" value="1"/>
</dbReference>
<dbReference type="PANTHER" id="PTHR24416:SF611">
    <property type="entry name" value="TYROSINE-PROTEIN KINASE TRANSMEMBRANE RECEPTOR ROR"/>
    <property type="match status" value="1"/>
</dbReference>
<keyword evidence="3" id="KW-0067">ATP-binding</keyword>
<dbReference type="InterPro" id="IPR020635">
    <property type="entry name" value="Tyr_kinase_cat_dom"/>
</dbReference>
<keyword evidence="7" id="KW-1185">Reference proteome</keyword>
<dbReference type="InterPro" id="IPR050122">
    <property type="entry name" value="RTK"/>
</dbReference>
<dbReference type="InterPro" id="IPR008266">
    <property type="entry name" value="Tyr_kinase_AS"/>
</dbReference>
<dbReference type="InterPro" id="IPR017441">
    <property type="entry name" value="Protein_kinase_ATP_BS"/>
</dbReference>
<feature type="domain" description="Protein kinase" evidence="5">
    <location>
        <begin position="504"/>
        <end position="761"/>
    </location>
</feature>
<evidence type="ECO:0000313" key="7">
    <source>
        <dbReference type="Proteomes" id="UP000218231"/>
    </source>
</evidence>
<comment type="subcellular location">
    <subcellularLocation>
        <location evidence="1">Membrane</location>
        <topology evidence="1">Single-pass membrane protein</topology>
    </subcellularLocation>
</comment>
<dbReference type="GO" id="GO:0007169">
    <property type="term" value="P:cell surface receptor protein tyrosine kinase signaling pathway"/>
    <property type="evidence" value="ECO:0007669"/>
    <property type="project" value="TreeGrafter"/>
</dbReference>
<proteinExistence type="predicted"/>
<accession>A0A2A2KBQ8</accession>
<dbReference type="SUPFAM" id="SSF56112">
    <property type="entry name" value="Protein kinase-like (PK-like)"/>
    <property type="match status" value="1"/>
</dbReference>
<dbReference type="PRINTS" id="PR00109">
    <property type="entry name" value="TYRKINASE"/>
</dbReference>
<dbReference type="PROSITE" id="PS00107">
    <property type="entry name" value="PROTEIN_KINASE_ATP"/>
    <property type="match status" value="1"/>
</dbReference>
<keyword evidence="3" id="KW-0547">Nucleotide-binding</keyword>
<gene>
    <name evidence="6" type="ORF">WR25_24342</name>
</gene>
<evidence type="ECO:0000256" key="1">
    <source>
        <dbReference type="ARBA" id="ARBA00004167"/>
    </source>
</evidence>
<evidence type="ECO:0000313" key="6">
    <source>
        <dbReference type="EMBL" id="PAV71371.1"/>
    </source>
</evidence>
<dbReference type="InterPro" id="IPR011009">
    <property type="entry name" value="Kinase-like_dom_sf"/>
</dbReference>
<dbReference type="AlphaFoldDB" id="A0A2A2KBQ8"/>
<feature type="region of interest" description="Disordered" evidence="4">
    <location>
        <begin position="349"/>
        <end position="491"/>
    </location>
</feature>
<dbReference type="GO" id="GO:0043235">
    <property type="term" value="C:receptor complex"/>
    <property type="evidence" value="ECO:0007669"/>
    <property type="project" value="TreeGrafter"/>
</dbReference>
<dbReference type="PROSITE" id="PS00109">
    <property type="entry name" value="PROTEIN_KINASE_TYR"/>
    <property type="match status" value="1"/>
</dbReference>
<comment type="caution">
    <text evidence="6">The sequence shown here is derived from an EMBL/GenBank/DDBJ whole genome shotgun (WGS) entry which is preliminary data.</text>
</comment>
<feature type="region of interest" description="Disordered" evidence="4">
    <location>
        <begin position="311"/>
        <end position="331"/>
    </location>
</feature>
<dbReference type="GO" id="GO:0005886">
    <property type="term" value="C:plasma membrane"/>
    <property type="evidence" value="ECO:0007669"/>
    <property type="project" value="TreeGrafter"/>
</dbReference>
<organism evidence="6 7">
    <name type="scientific">Diploscapter pachys</name>
    <dbReference type="NCBI Taxonomy" id="2018661"/>
    <lineage>
        <taxon>Eukaryota</taxon>
        <taxon>Metazoa</taxon>
        <taxon>Ecdysozoa</taxon>
        <taxon>Nematoda</taxon>
        <taxon>Chromadorea</taxon>
        <taxon>Rhabditida</taxon>
        <taxon>Rhabditina</taxon>
        <taxon>Rhabditomorpha</taxon>
        <taxon>Rhabditoidea</taxon>
        <taxon>Rhabditidae</taxon>
        <taxon>Diploscapter</taxon>
    </lineage>
</organism>
<dbReference type="InterPro" id="IPR001245">
    <property type="entry name" value="Ser-Thr/Tyr_kinase_cat_dom"/>
</dbReference>
<dbReference type="STRING" id="2018661.A0A2A2KBQ8"/>
<feature type="compositionally biased region" description="Polar residues" evidence="4">
    <location>
        <begin position="387"/>
        <end position="405"/>
    </location>
</feature>
<protein>
    <recommendedName>
        <fullName evidence="5">Protein kinase domain-containing protein</fullName>
    </recommendedName>
</protein>
<name>A0A2A2KBQ8_9BILA</name>
<dbReference type="InterPro" id="IPR000719">
    <property type="entry name" value="Prot_kinase_dom"/>
</dbReference>
<dbReference type="SMART" id="SM00219">
    <property type="entry name" value="TyrKc"/>
    <property type="match status" value="1"/>
</dbReference>
<comment type="catalytic activity">
    <reaction evidence="2">
        <text>L-tyrosyl-[protein] + ATP = O-phospho-L-tyrosyl-[protein] + ADP + H(+)</text>
        <dbReference type="Rhea" id="RHEA:10596"/>
        <dbReference type="Rhea" id="RHEA-COMP:10136"/>
        <dbReference type="Rhea" id="RHEA-COMP:20101"/>
        <dbReference type="ChEBI" id="CHEBI:15378"/>
        <dbReference type="ChEBI" id="CHEBI:30616"/>
        <dbReference type="ChEBI" id="CHEBI:46858"/>
        <dbReference type="ChEBI" id="CHEBI:61978"/>
        <dbReference type="ChEBI" id="CHEBI:456216"/>
        <dbReference type="EC" id="2.7.10.1"/>
    </reaction>
</comment>
<dbReference type="Gene3D" id="1.10.510.10">
    <property type="entry name" value="Transferase(Phosphotransferase) domain 1"/>
    <property type="match status" value="1"/>
</dbReference>
<dbReference type="EMBL" id="LIAE01009062">
    <property type="protein sequence ID" value="PAV71371.1"/>
    <property type="molecule type" value="Genomic_DNA"/>
</dbReference>
<dbReference type="Pfam" id="PF07714">
    <property type="entry name" value="PK_Tyr_Ser-Thr"/>
    <property type="match status" value="1"/>
</dbReference>
<dbReference type="GO" id="GO:0005524">
    <property type="term" value="F:ATP binding"/>
    <property type="evidence" value="ECO:0007669"/>
    <property type="project" value="UniProtKB-UniRule"/>
</dbReference>
<dbReference type="OrthoDB" id="4062651at2759"/>
<evidence type="ECO:0000256" key="4">
    <source>
        <dbReference type="SAM" id="MobiDB-lite"/>
    </source>
</evidence>
<sequence>MSNDSVNNYRIWNANRYEVEAVKLGQALPRYSFVVWSPYSDENRLTLTVDNFHDERHKFYHYSIAMAEKNNYTQYSISNKCHSNSLDDLIKQLQDKNSPHYLQTSASDSDDAKDSAYKLGEPSLSHMDMDRQFPFMEFFNTPLPSLYNPNLRDDIRPYAESDEASKTCTDKIALKDHFSKVITERSHKRSVYPLRENRFNIIATIQEIVLGAMEIDLSDLPKGHLLTDLFGEYRGTTELRKIRHLTTPDNYYNIEPHTPERIVLKGIREALRRELNVELTPEYATICANAIKELRGTFATTKNKHLYEELTPKAEEECSPKPDPFAKCEPTPSFVIHSEEREVDLSIFEPKMPPKPSSPLQDQDPPRPPSEGPTTNTPVPIDGKNPSKASSESQIHSTKDGSSILNPGIDQVSDNGSTITRTRIITKKDPESLRSSTSDPSGNLDTISSSSGYKSGPDTSHPNSAPPRDPRTEPPEPIPVPYDRLSPQPLPDQEQLQLPAKRSVEFIGFLGEGHFAKVYKALISGTICAVKEIQERNFDVREATCALSIRHQNIVACYGVDMFPHEPYLIKLEFMGGGSLEQCLQTYDKSNMSMPPGQLKLWCQQIANGMKYIEREGLVHRDLAARNILLDATKEIAKIGDFGLARKLDASQNYEMDTQRMIPIRWQSFEVIESMANHHSATFTIKNDVWSFGVLLYEIYSGGKLPYADIYDNYNIYAFLKTGKRLGQPAGTPDEISNLMTICWKKEPQERPTFNRIYDILTTSNCKS</sequence>
<dbReference type="PROSITE" id="PS50011">
    <property type="entry name" value="PROTEIN_KINASE_DOM"/>
    <property type="match status" value="1"/>
</dbReference>